<dbReference type="PROSITE" id="PS01090">
    <property type="entry name" value="TATD_2"/>
    <property type="match status" value="1"/>
</dbReference>
<comment type="caution">
    <text evidence="8">The sequence shown here is derived from an EMBL/GenBank/DDBJ whole genome shotgun (WGS) entry which is preliminary data.</text>
</comment>
<gene>
    <name evidence="8" type="ORF">NQ315_009848</name>
</gene>
<feature type="binding site" evidence="7">
    <location>
        <position position="115"/>
    </location>
    <ligand>
        <name>a divalent metal cation</name>
        <dbReference type="ChEBI" id="CHEBI:60240"/>
        <label>1</label>
    </ligand>
</feature>
<dbReference type="GO" id="GO:0046872">
    <property type="term" value="F:metal ion binding"/>
    <property type="evidence" value="ECO:0007669"/>
    <property type="project" value="UniProtKB-KW"/>
</dbReference>
<dbReference type="PROSITE" id="PS01091">
    <property type="entry name" value="TATD_3"/>
    <property type="match status" value="1"/>
</dbReference>
<dbReference type="InterPro" id="IPR050891">
    <property type="entry name" value="TatD-type_Hydrolase"/>
</dbReference>
<name>A0AAV8WHR3_9CUCU</name>
<dbReference type="PANTHER" id="PTHR10060">
    <property type="entry name" value="TATD FAMILY DEOXYRIBONUCLEASE"/>
    <property type="match status" value="1"/>
</dbReference>
<protein>
    <recommendedName>
        <fullName evidence="5">Deoxyribonuclease TATDN1</fullName>
    </recommendedName>
</protein>
<dbReference type="PANTHER" id="PTHR10060:SF15">
    <property type="entry name" value="DEOXYRIBONUCLEASE TATDN1"/>
    <property type="match status" value="1"/>
</dbReference>
<keyword evidence="9" id="KW-1185">Reference proteome</keyword>
<evidence type="ECO:0000313" key="8">
    <source>
        <dbReference type="EMBL" id="KAJ8925993.1"/>
    </source>
</evidence>
<comment type="function">
    <text evidence="6">Deoxyribonuclease which catalyzes (in vitro) the decatenation of kinetoplast DNA, which are circular DNA catenated to each other, producing linear DNA molecules. Plays an important role in chromosomal segregation and cell cycle progression during eye development probably via its DNA decatenation activity.</text>
</comment>
<evidence type="ECO:0000256" key="4">
    <source>
        <dbReference type="ARBA" id="ARBA00022801"/>
    </source>
</evidence>
<dbReference type="InterPro" id="IPR018228">
    <property type="entry name" value="DNase_TatD-rel_CS"/>
</dbReference>
<accession>A0AAV8WHR3</accession>
<dbReference type="Proteomes" id="UP001159042">
    <property type="component" value="Unassembled WGS sequence"/>
</dbReference>
<dbReference type="Pfam" id="PF01026">
    <property type="entry name" value="TatD_DNase"/>
    <property type="match status" value="2"/>
</dbReference>
<sequence>MSKTSRIRRYIDIGANLTDVMYSGVYNGKKKHEPDLQHVLQRSWDAGLDKIILTGGNLEESEKALELAKTDDRLYATVGCHPTRCTEFEQAPEDYLEKLKNVIFRGGSKVVAVGECGLDYDRVQFCPQETQKKYFEYQLKLSETTQLPLFLHCRNAADDISLKTEQNLETVKHLPSDKILIETDCPWCEIKQSHAGYKFVSKENQSVLSVKKEKWMPNHMVKSRNEPCGIRQVLDVVSAVRNENPDDLCEKIYQNTANLFFPERGE</sequence>
<dbReference type="SUPFAM" id="SSF51556">
    <property type="entry name" value="Metallo-dependent hydrolases"/>
    <property type="match status" value="1"/>
</dbReference>
<organism evidence="8 9">
    <name type="scientific">Exocentrus adspersus</name>
    <dbReference type="NCBI Taxonomy" id="1586481"/>
    <lineage>
        <taxon>Eukaryota</taxon>
        <taxon>Metazoa</taxon>
        <taxon>Ecdysozoa</taxon>
        <taxon>Arthropoda</taxon>
        <taxon>Hexapoda</taxon>
        <taxon>Insecta</taxon>
        <taxon>Pterygota</taxon>
        <taxon>Neoptera</taxon>
        <taxon>Endopterygota</taxon>
        <taxon>Coleoptera</taxon>
        <taxon>Polyphaga</taxon>
        <taxon>Cucujiformia</taxon>
        <taxon>Chrysomeloidea</taxon>
        <taxon>Cerambycidae</taxon>
        <taxon>Lamiinae</taxon>
        <taxon>Acanthocinini</taxon>
        <taxon>Exocentrus</taxon>
    </lineage>
</organism>
<dbReference type="GO" id="GO:0005829">
    <property type="term" value="C:cytosol"/>
    <property type="evidence" value="ECO:0007669"/>
    <property type="project" value="TreeGrafter"/>
</dbReference>
<dbReference type="PIRSF" id="PIRSF005902">
    <property type="entry name" value="DNase_TatD"/>
    <property type="match status" value="1"/>
</dbReference>
<keyword evidence="2" id="KW-0540">Nuclease</keyword>
<evidence type="ECO:0000256" key="6">
    <source>
        <dbReference type="ARBA" id="ARBA00045223"/>
    </source>
</evidence>
<comment type="similarity">
    <text evidence="1">Belongs to the metallo-dependent hydrolases superfamily. TatD-type hydrolase family.</text>
</comment>
<dbReference type="EMBL" id="JANEYG010000001">
    <property type="protein sequence ID" value="KAJ8925993.1"/>
    <property type="molecule type" value="Genomic_DNA"/>
</dbReference>
<evidence type="ECO:0000256" key="2">
    <source>
        <dbReference type="ARBA" id="ARBA00022722"/>
    </source>
</evidence>
<reference evidence="8 9" key="1">
    <citation type="journal article" date="2023" name="Insect Mol. Biol.">
        <title>Genome sequencing provides insights into the evolution of gene families encoding plant cell wall-degrading enzymes in longhorned beetles.</title>
        <authorList>
            <person name="Shin N.R."/>
            <person name="Okamura Y."/>
            <person name="Kirsch R."/>
            <person name="Pauchet Y."/>
        </authorList>
    </citation>
    <scope>NUCLEOTIDE SEQUENCE [LARGE SCALE GENOMIC DNA]</scope>
    <source>
        <strain evidence="8">EAD_L_NR</strain>
    </source>
</reference>
<dbReference type="InterPro" id="IPR001130">
    <property type="entry name" value="TatD-like"/>
</dbReference>
<evidence type="ECO:0000313" key="9">
    <source>
        <dbReference type="Proteomes" id="UP001159042"/>
    </source>
</evidence>
<feature type="binding site" evidence="7">
    <location>
        <position position="152"/>
    </location>
    <ligand>
        <name>a divalent metal cation</name>
        <dbReference type="ChEBI" id="CHEBI:60240"/>
        <label>2</label>
    </ligand>
</feature>
<dbReference type="InterPro" id="IPR032466">
    <property type="entry name" value="Metal_Hydrolase"/>
</dbReference>
<dbReference type="CDD" id="cd01310">
    <property type="entry name" value="TatD_DNAse"/>
    <property type="match status" value="1"/>
</dbReference>
<evidence type="ECO:0000256" key="3">
    <source>
        <dbReference type="ARBA" id="ARBA00022723"/>
    </source>
</evidence>
<dbReference type="Gene3D" id="3.20.20.140">
    <property type="entry name" value="Metal-dependent hydrolases"/>
    <property type="match status" value="2"/>
</dbReference>
<evidence type="ECO:0000256" key="7">
    <source>
        <dbReference type="PIRSR" id="PIRSR005902-1"/>
    </source>
</evidence>
<dbReference type="AlphaFoldDB" id="A0AAV8WHR3"/>
<proteinExistence type="inferred from homology"/>
<evidence type="ECO:0000256" key="5">
    <source>
        <dbReference type="ARBA" id="ARBA00039767"/>
    </source>
</evidence>
<keyword evidence="4" id="KW-0378">Hydrolase</keyword>
<dbReference type="GO" id="GO:0008296">
    <property type="term" value="F:3'-5'-DNA exonuclease activity"/>
    <property type="evidence" value="ECO:0007669"/>
    <property type="project" value="TreeGrafter"/>
</dbReference>
<keyword evidence="3 7" id="KW-0479">Metal-binding</keyword>
<evidence type="ECO:0000256" key="1">
    <source>
        <dbReference type="ARBA" id="ARBA00009275"/>
    </source>
</evidence>
<feature type="binding site" evidence="7">
    <location>
        <position position="173"/>
    </location>
    <ligand>
        <name>a divalent metal cation</name>
        <dbReference type="ChEBI" id="CHEBI:60240"/>
        <label>2</label>
    </ligand>
</feature>